<dbReference type="Pfam" id="PF00034">
    <property type="entry name" value="Cytochrom_C"/>
    <property type="match status" value="1"/>
</dbReference>
<comment type="cofactor">
    <cofactor evidence="18">
        <name>Cu cation</name>
        <dbReference type="ChEBI" id="CHEBI:23378"/>
    </cofactor>
    <text evidence="18">Binds a copper A center.</text>
</comment>
<feature type="domain" description="Cytochrome oxidase subunit II copper A binding" evidence="20">
    <location>
        <begin position="124"/>
        <end position="236"/>
    </location>
</feature>
<evidence type="ECO:0000256" key="7">
    <source>
        <dbReference type="ARBA" id="ARBA00022723"/>
    </source>
</evidence>
<comment type="caution">
    <text evidence="23">The sequence shown here is derived from an EMBL/GenBank/DDBJ whole genome shotgun (WGS) entry which is preliminary data.</text>
</comment>
<dbReference type="PROSITE" id="PS50857">
    <property type="entry name" value="COX2_CUA"/>
    <property type="match status" value="1"/>
</dbReference>
<evidence type="ECO:0000256" key="15">
    <source>
        <dbReference type="ARBA" id="ARBA00047816"/>
    </source>
</evidence>
<dbReference type="InterPro" id="IPR008972">
    <property type="entry name" value="Cupredoxin"/>
</dbReference>
<dbReference type="InterPro" id="IPR002429">
    <property type="entry name" value="CcO_II-like_C"/>
</dbReference>
<keyword evidence="6 17" id="KW-0812">Transmembrane</keyword>
<comment type="similarity">
    <text evidence="2 17">Belongs to the cytochrome c oxidase subunit 2 family.</text>
</comment>
<organism evidence="23 24">
    <name type="scientific">Tigheibacillus jepli</name>
    <dbReference type="NCBI Taxonomy" id="3035914"/>
    <lineage>
        <taxon>Bacteria</taxon>
        <taxon>Bacillati</taxon>
        <taxon>Bacillota</taxon>
        <taxon>Bacilli</taxon>
        <taxon>Bacillales</taxon>
        <taxon>Bacillaceae</taxon>
        <taxon>Tigheibacillus</taxon>
    </lineage>
</organism>
<dbReference type="Proteomes" id="UP001228376">
    <property type="component" value="Unassembled WGS sequence"/>
</dbReference>
<keyword evidence="10 19" id="KW-1133">Transmembrane helix</keyword>
<keyword evidence="24" id="KW-1185">Reference proteome</keyword>
<evidence type="ECO:0000256" key="11">
    <source>
        <dbReference type="ARBA" id="ARBA00023004"/>
    </source>
</evidence>
<keyword evidence="4 16" id="KW-0349">Heme</keyword>
<evidence type="ECO:0000256" key="9">
    <source>
        <dbReference type="ARBA" id="ARBA00022982"/>
    </source>
</evidence>
<dbReference type="PROSITE" id="PS50999">
    <property type="entry name" value="COX2_TM"/>
    <property type="match status" value="1"/>
</dbReference>
<keyword evidence="11 16" id="KW-0408">Iron</keyword>
<keyword evidence="13 19" id="KW-0472">Membrane</keyword>
<keyword evidence="9 17" id="KW-0249">Electron transport</keyword>
<evidence type="ECO:0000256" key="16">
    <source>
        <dbReference type="PROSITE-ProRule" id="PRU00433"/>
    </source>
</evidence>
<dbReference type="InterPro" id="IPR014222">
    <property type="entry name" value="Cyt_c_oxidase_su2"/>
</dbReference>
<evidence type="ECO:0000256" key="8">
    <source>
        <dbReference type="ARBA" id="ARBA00022967"/>
    </source>
</evidence>
<evidence type="ECO:0000256" key="13">
    <source>
        <dbReference type="ARBA" id="ARBA00023136"/>
    </source>
</evidence>
<evidence type="ECO:0000256" key="6">
    <source>
        <dbReference type="ARBA" id="ARBA00022692"/>
    </source>
</evidence>
<evidence type="ECO:0000256" key="1">
    <source>
        <dbReference type="ARBA" id="ARBA00004141"/>
    </source>
</evidence>
<evidence type="ECO:0000256" key="12">
    <source>
        <dbReference type="ARBA" id="ARBA00023008"/>
    </source>
</evidence>
<accession>A0ABU5CI17</accession>
<dbReference type="RefSeq" id="WP_306065884.1">
    <property type="nucleotide sequence ID" value="NZ_JAROCA020000001.1"/>
</dbReference>
<dbReference type="InterPro" id="IPR009056">
    <property type="entry name" value="Cyt_c-like_dom"/>
</dbReference>
<evidence type="ECO:0000256" key="3">
    <source>
        <dbReference type="ARBA" id="ARBA00022448"/>
    </source>
</evidence>
<evidence type="ECO:0000256" key="18">
    <source>
        <dbReference type="RuleBase" id="RU004024"/>
    </source>
</evidence>
<name>A0ABU5CI17_9BACI</name>
<evidence type="ECO:0000313" key="23">
    <source>
        <dbReference type="EMBL" id="MDY0405997.1"/>
    </source>
</evidence>
<dbReference type="InterPro" id="IPR011759">
    <property type="entry name" value="Cyt_c_oxidase_su2_TM_dom"/>
</dbReference>
<keyword evidence="12 18" id="KW-0186">Copper</keyword>
<dbReference type="InterPro" id="IPR034236">
    <property type="entry name" value="CuRO_CcO_Caa3_II"/>
</dbReference>
<evidence type="ECO:0000256" key="19">
    <source>
        <dbReference type="SAM" id="Phobius"/>
    </source>
</evidence>
<dbReference type="InterPro" id="IPR045187">
    <property type="entry name" value="CcO_II"/>
</dbReference>
<dbReference type="Pfam" id="PF00116">
    <property type="entry name" value="COX2"/>
    <property type="match status" value="1"/>
</dbReference>
<evidence type="ECO:0000256" key="2">
    <source>
        <dbReference type="ARBA" id="ARBA00007866"/>
    </source>
</evidence>
<dbReference type="PROSITE" id="PS00078">
    <property type="entry name" value="COX2"/>
    <property type="match status" value="1"/>
</dbReference>
<reference evidence="23 24" key="1">
    <citation type="submission" date="2023-10" db="EMBL/GenBank/DDBJ databases">
        <title>179-bfca-hs.</title>
        <authorList>
            <person name="Miliotis G."/>
            <person name="Sengupta P."/>
            <person name="Hameed A."/>
            <person name="Chuvochina M."/>
            <person name="Mcdonagh F."/>
            <person name="Simpson A.C."/>
            <person name="Singh N.K."/>
            <person name="Rekha P.D."/>
            <person name="Raman K."/>
            <person name="Hugenholtz P."/>
            <person name="Venkateswaran K."/>
        </authorList>
    </citation>
    <scope>NUCLEOTIDE SEQUENCE [LARGE SCALE GENOMIC DNA]</scope>
    <source>
        <strain evidence="23 24">179-BFC-A-HS</strain>
    </source>
</reference>
<feature type="transmembrane region" description="Helical" evidence="19">
    <location>
        <begin position="89"/>
        <end position="108"/>
    </location>
</feature>
<dbReference type="PANTHER" id="PTHR22888:SF10">
    <property type="entry name" value="CYTOCHROME C OXIDASE SUBUNIT 2"/>
    <property type="match status" value="1"/>
</dbReference>
<protein>
    <recommendedName>
        <fullName evidence="18">Cytochrome c oxidase subunit 2</fullName>
        <ecNumber evidence="18">7.1.1.9</ecNumber>
    </recommendedName>
</protein>
<dbReference type="InterPro" id="IPR001505">
    <property type="entry name" value="Copper_CuA"/>
</dbReference>
<dbReference type="NCBIfam" id="TIGR02866">
    <property type="entry name" value="CoxB"/>
    <property type="match status" value="1"/>
</dbReference>
<dbReference type="Pfam" id="PF02790">
    <property type="entry name" value="COX2_TM"/>
    <property type="match status" value="1"/>
</dbReference>
<dbReference type="InterPro" id="IPR036257">
    <property type="entry name" value="Cyt_c_oxidase_su2_TM_sf"/>
</dbReference>
<sequence>MKGWMGKLKVFSLLGFLALALAGCGKENLTALVPKGYGAHTSMKLIILTTIIMTFVFLVVMIVYVIVLLRFRAKKGQEDYIPKQVEGHIGLETVWTIIPIILLIIIAVPTTIATFKLADDSDAKDHINVEVTGNQFWWHFNYDDEKVQTSQDLYIPTGKKVYLHMKSSDVIHSFWVPAIAGKMDVNAENTNTMYLKADEEGVYWGKCAEFCGDSHSLMDFKVIAVSPDKYEKWVKDMKSFDPDQKPETAAAQEGKDLFKEKNCMGCHAIGSSPIQTAPNLTDFGNRSKLAGVKEPTKENIMQWIQDPESMKPGNKMTGKYPAVSKDEAEKLAEYLMQLKPSDVTPESVSE</sequence>
<dbReference type="Gene3D" id="1.10.287.90">
    <property type="match status" value="1"/>
</dbReference>
<dbReference type="EMBL" id="JAROCA020000001">
    <property type="protein sequence ID" value="MDY0405997.1"/>
    <property type="molecule type" value="Genomic_DNA"/>
</dbReference>
<comment type="function">
    <text evidence="14 18">Subunits I and II form the functional core of the enzyme complex. Electrons originating in cytochrome c are transferred via heme a and Cu(A) to the binuclear center formed by heme a3 and Cu(B).</text>
</comment>
<evidence type="ECO:0000256" key="17">
    <source>
        <dbReference type="RuleBase" id="RU000456"/>
    </source>
</evidence>
<dbReference type="SUPFAM" id="SSF46626">
    <property type="entry name" value="Cytochrome c"/>
    <property type="match status" value="1"/>
</dbReference>
<evidence type="ECO:0000256" key="4">
    <source>
        <dbReference type="ARBA" id="ARBA00022617"/>
    </source>
</evidence>
<dbReference type="EC" id="7.1.1.9" evidence="18"/>
<comment type="catalytic activity">
    <reaction evidence="15 18">
        <text>4 Fe(II)-[cytochrome c] + O2 + 8 H(+)(in) = 4 Fe(III)-[cytochrome c] + 2 H2O + 4 H(+)(out)</text>
        <dbReference type="Rhea" id="RHEA:11436"/>
        <dbReference type="Rhea" id="RHEA-COMP:10350"/>
        <dbReference type="Rhea" id="RHEA-COMP:14399"/>
        <dbReference type="ChEBI" id="CHEBI:15377"/>
        <dbReference type="ChEBI" id="CHEBI:15378"/>
        <dbReference type="ChEBI" id="CHEBI:15379"/>
        <dbReference type="ChEBI" id="CHEBI:29033"/>
        <dbReference type="ChEBI" id="CHEBI:29034"/>
        <dbReference type="EC" id="7.1.1.9"/>
    </reaction>
</comment>
<evidence type="ECO:0000256" key="5">
    <source>
        <dbReference type="ARBA" id="ARBA00022660"/>
    </source>
</evidence>
<dbReference type="CDD" id="cd04213">
    <property type="entry name" value="CuRO_CcO_Caa3_II"/>
    <property type="match status" value="1"/>
</dbReference>
<evidence type="ECO:0000259" key="20">
    <source>
        <dbReference type="PROSITE" id="PS50857"/>
    </source>
</evidence>
<keyword evidence="3 17" id="KW-0813">Transport</keyword>
<evidence type="ECO:0000256" key="10">
    <source>
        <dbReference type="ARBA" id="ARBA00022989"/>
    </source>
</evidence>
<evidence type="ECO:0000259" key="22">
    <source>
        <dbReference type="PROSITE" id="PS51007"/>
    </source>
</evidence>
<keyword evidence="7 16" id="KW-0479">Metal-binding</keyword>
<keyword evidence="5 17" id="KW-0679">Respiratory chain</keyword>
<evidence type="ECO:0000313" key="24">
    <source>
        <dbReference type="Proteomes" id="UP001228376"/>
    </source>
</evidence>
<proteinExistence type="inferred from homology"/>
<evidence type="ECO:0000259" key="21">
    <source>
        <dbReference type="PROSITE" id="PS50999"/>
    </source>
</evidence>
<comment type="subcellular location">
    <subcellularLocation>
        <location evidence="17">Cell membrane</location>
        <topology evidence="17">Multi-pass membrane protein</topology>
    </subcellularLocation>
    <subcellularLocation>
        <location evidence="1">Membrane</location>
        <topology evidence="1">Multi-pass membrane protein</topology>
    </subcellularLocation>
</comment>
<keyword evidence="8" id="KW-1278">Translocase</keyword>
<evidence type="ECO:0000256" key="14">
    <source>
        <dbReference type="ARBA" id="ARBA00024688"/>
    </source>
</evidence>
<dbReference type="Gene3D" id="2.60.40.420">
    <property type="entry name" value="Cupredoxins - blue copper proteins"/>
    <property type="match status" value="1"/>
</dbReference>
<dbReference type="SUPFAM" id="SSF81464">
    <property type="entry name" value="Cytochrome c oxidase subunit II-like, transmembrane region"/>
    <property type="match status" value="1"/>
</dbReference>
<feature type="transmembrane region" description="Helical" evidence="19">
    <location>
        <begin position="46"/>
        <end position="69"/>
    </location>
</feature>
<dbReference type="PROSITE" id="PS51007">
    <property type="entry name" value="CYTC"/>
    <property type="match status" value="1"/>
</dbReference>
<dbReference type="PANTHER" id="PTHR22888">
    <property type="entry name" value="CYTOCHROME C OXIDASE, SUBUNIT II"/>
    <property type="match status" value="1"/>
</dbReference>
<feature type="domain" description="Cytochrome c" evidence="22">
    <location>
        <begin position="249"/>
        <end position="339"/>
    </location>
</feature>
<gene>
    <name evidence="23" type="primary">coxB</name>
    <name evidence="23" type="ORF">P5G51_011890</name>
</gene>
<dbReference type="InterPro" id="IPR036909">
    <property type="entry name" value="Cyt_c-like_dom_sf"/>
</dbReference>
<dbReference type="SUPFAM" id="SSF49503">
    <property type="entry name" value="Cupredoxins"/>
    <property type="match status" value="1"/>
</dbReference>
<dbReference type="PROSITE" id="PS51257">
    <property type="entry name" value="PROKAR_LIPOPROTEIN"/>
    <property type="match status" value="1"/>
</dbReference>
<feature type="domain" description="Cytochrome oxidase subunit II transmembrane region profile" evidence="21">
    <location>
        <begin position="23"/>
        <end position="121"/>
    </location>
</feature>